<dbReference type="InterPro" id="IPR001851">
    <property type="entry name" value="ABC_transp_permease"/>
</dbReference>
<dbReference type="Pfam" id="PF02653">
    <property type="entry name" value="BPD_transp_2"/>
    <property type="match status" value="1"/>
</dbReference>
<evidence type="ECO:0000256" key="1">
    <source>
        <dbReference type="ARBA" id="ARBA00004651"/>
    </source>
</evidence>
<feature type="transmembrane region" description="Helical" evidence="10">
    <location>
        <begin position="272"/>
        <end position="293"/>
    </location>
</feature>
<dbReference type="GO" id="GO:0015808">
    <property type="term" value="P:L-alanine transport"/>
    <property type="evidence" value="ECO:0007669"/>
    <property type="project" value="TreeGrafter"/>
</dbReference>
<sequence length="298" mass="31645">MDGNYLLQQMINGVSLGSIYALVAIGFSITYSILRLINFAHGDILMIGSFCALFFLVSLHLPLFLAIAGAMLCAALIGVLVERIAFRPLRSASEEAMLITSLAVSIFIENLGIMTVTAQPRKFEFPQVFSHTYNLGGVSLSNMTLLTVGSAIFLMLALTFFVKRTKLGKAMRACSENIKVARLMGIDINIVIAAAFAIGSALAAVAGIMLGGQYGRIDPLMGFIPGLKAFVAAVIGGIGSIPGAVLGGYALGLFEILLVGLLPVDYSGYRDAFVFLLLIVVLLFRPNGLLGSVEGRKI</sequence>
<dbReference type="Proteomes" id="UP000298324">
    <property type="component" value="Unassembled WGS sequence"/>
</dbReference>
<evidence type="ECO:0000256" key="6">
    <source>
        <dbReference type="ARBA" id="ARBA00022970"/>
    </source>
</evidence>
<keyword evidence="3" id="KW-1003">Cell membrane</keyword>
<feature type="transmembrane region" description="Helical" evidence="10">
    <location>
        <begin position="36"/>
        <end position="57"/>
    </location>
</feature>
<gene>
    <name evidence="11" type="primary">livH_1</name>
    <name evidence="11" type="ORF">Psch_01208</name>
</gene>
<dbReference type="GO" id="GO:0005886">
    <property type="term" value="C:plasma membrane"/>
    <property type="evidence" value="ECO:0007669"/>
    <property type="project" value="UniProtKB-SubCell"/>
</dbReference>
<dbReference type="GO" id="GO:1903806">
    <property type="term" value="P:L-isoleucine import across plasma membrane"/>
    <property type="evidence" value="ECO:0007669"/>
    <property type="project" value="TreeGrafter"/>
</dbReference>
<dbReference type="AlphaFoldDB" id="A0A4Y7RFV2"/>
<dbReference type="CDD" id="cd06582">
    <property type="entry name" value="TM_PBP1_LivH_like"/>
    <property type="match status" value="1"/>
</dbReference>
<evidence type="ECO:0000313" key="11">
    <source>
        <dbReference type="EMBL" id="TEB07653.1"/>
    </source>
</evidence>
<protein>
    <submittedName>
        <fullName evidence="11">High-affinity branched-chain amino acid transport system permease protein LivH</fullName>
    </submittedName>
</protein>
<comment type="similarity">
    <text evidence="9">Belongs to the binding-protein-dependent transport system permease family. LivHM subfamily.</text>
</comment>
<keyword evidence="12" id="KW-1185">Reference proteome</keyword>
<evidence type="ECO:0000256" key="7">
    <source>
        <dbReference type="ARBA" id="ARBA00022989"/>
    </source>
</evidence>
<organism evidence="11 12">
    <name type="scientific">Pelotomaculum schinkii</name>
    <dbReference type="NCBI Taxonomy" id="78350"/>
    <lineage>
        <taxon>Bacteria</taxon>
        <taxon>Bacillati</taxon>
        <taxon>Bacillota</taxon>
        <taxon>Clostridia</taxon>
        <taxon>Eubacteriales</taxon>
        <taxon>Desulfotomaculaceae</taxon>
        <taxon>Pelotomaculum</taxon>
    </lineage>
</organism>
<keyword evidence="5 10" id="KW-0812">Transmembrane</keyword>
<feature type="transmembrane region" description="Helical" evidence="10">
    <location>
        <begin position="6"/>
        <end position="29"/>
    </location>
</feature>
<evidence type="ECO:0000256" key="5">
    <source>
        <dbReference type="ARBA" id="ARBA00022692"/>
    </source>
</evidence>
<dbReference type="RefSeq" id="WP_190239487.1">
    <property type="nucleotide sequence ID" value="NZ_QFGA01000001.1"/>
</dbReference>
<dbReference type="EMBL" id="QFGA01000001">
    <property type="protein sequence ID" value="TEB07653.1"/>
    <property type="molecule type" value="Genomic_DNA"/>
</dbReference>
<dbReference type="GO" id="GO:0005304">
    <property type="term" value="F:L-valine transmembrane transporter activity"/>
    <property type="evidence" value="ECO:0007669"/>
    <property type="project" value="TreeGrafter"/>
</dbReference>
<dbReference type="GO" id="GO:0015192">
    <property type="term" value="F:L-phenylalanine transmembrane transporter activity"/>
    <property type="evidence" value="ECO:0007669"/>
    <property type="project" value="TreeGrafter"/>
</dbReference>
<keyword evidence="4" id="KW-0997">Cell inner membrane</keyword>
<name>A0A4Y7RFV2_9FIRM</name>
<accession>A0A4Y7RFV2</accession>
<feature type="transmembrane region" description="Helical" evidence="10">
    <location>
        <begin position="63"/>
        <end position="86"/>
    </location>
</feature>
<feature type="transmembrane region" description="Helical" evidence="10">
    <location>
        <begin position="98"/>
        <end position="118"/>
    </location>
</feature>
<feature type="transmembrane region" description="Helical" evidence="10">
    <location>
        <begin position="138"/>
        <end position="162"/>
    </location>
</feature>
<dbReference type="GO" id="GO:0042941">
    <property type="term" value="P:D-alanine transmembrane transport"/>
    <property type="evidence" value="ECO:0007669"/>
    <property type="project" value="TreeGrafter"/>
</dbReference>
<evidence type="ECO:0000313" key="12">
    <source>
        <dbReference type="Proteomes" id="UP000298324"/>
    </source>
</evidence>
<dbReference type="GO" id="GO:0015188">
    <property type="term" value="F:L-isoleucine transmembrane transporter activity"/>
    <property type="evidence" value="ECO:0007669"/>
    <property type="project" value="TreeGrafter"/>
</dbReference>
<reference evidence="11 12" key="1">
    <citation type="journal article" date="2018" name="Environ. Microbiol.">
        <title>Novel energy conservation strategies and behaviour of Pelotomaculum schinkii driving syntrophic propionate catabolism.</title>
        <authorList>
            <person name="Hidalgo-Ahumada C.A.P."/>
            <person name="Nobu M.K."/>
            <person name="Narihiro T."/>
            <person name="Tamaki H."/>
            <person name="Liu W.T."/>
            <person name="Kamagata Y."/>
            <person name="Stams A.J.M."/>
            <person name="Imachi H."/>
            <person name="Sousa D.Z."/>
        </authorList>
    </citation>
    <scope>NUCLEOTIDE SEQUENCE [LARGE SCALE GENOMIC DNA]</scope>
    <source>
        <strain evidence="11 12">HH</strain>
    </source>
</reference>
<dbReference type="PANTHER" id="PTHR11795:SF371">
    <property type="entry name" value="HIGH-AFFINITY BRANCHED-CHAIN AMINO ACID TRANSPORT SYSTEM PERMEASE PROTEIN LIVH"/>
    <property type="match status" value="1"/>
</dbReference>
<comment type="caution">
    <text evidence="11">The sequence shown here is derived from an EMBL/GenBank/DDBJ whole genome shotgun (WGS) entry which is preliminary data.</text>
</comment>
<proteinExistence type="inferred from homology"/>
<evidence type="ECO:0000256" key="10">
    <source>
        <dbReference type="SAM" id="Phobius"/>
    </source>
</evidence>
<dbReference type="GO" id="GO:0015190">
    <property type="term" value="F:L-leucine transmembrane transporter activity"/>
    <property type="evidence" value="ECO:0007669"/>
    <property type="project" value="TreeGrafter"/>
</dbReference>
<keyword evidence="2" id="KW-0813">Transport</keyword>
<evidence type="ECO:0000256" key="4">
    <source>
        <dbReference type="ARBA" id="ARBA00022519"/>
    </source>
</evidence>
<keyword evidence="6" id="KW-0029">Amino-acid transport</keyword>
<evidence type="ECO:0000256" key="9">
    <source>
        <dbReference type="ARBA" id="ARBA00037998"/>
    </source>
</evidence>
<evidence type="ECO:0000256" key="3">
    <source>
        <dbReference type="ARBA" id="ARBA00022475"/>
    </source>
</evidence>
<feature type="transmembrane region" description="Helical" evidence="10">
    <location>
        <begin position="183"/>
        <end position="208"/>
    </location>
</feature>
<dbReference type="InterPro" id="IPR052157">
    <property type="entry name" value="BCAA_transport_permease"/>
</dbReference>
<dbReference type="PANTHER" id="PTHR11795">
    <property type="entry name" value="BRANCHED-CHAIN AMINO ACID TRANSPORT SYSTEM PERMEASE PROTEIN LIVH"/>
    <property type="match status" value="1"/>
</dbReference>
<evidence type="ECO:0000256" key="8">
    <source>
        <dbReference type="ARBA" id="ARBA00023136"/>
    </source>
</evidence>
<evidence type="ECO:0000256" key="2">
    <source>
        <dbReference type="ARBA" id="ARBA00022448"/>
    </source>
</evidence>
<comment type="subcellular location">
    <subcellularLocation>
        <location evidence="1">Cell membrane</location>
        <topology evidence="1">Multi-pass membrane protein</topology>
    </subcellularLocation>
</comment>
<keyword evidence="8 10" id="KW-0472">Membrane</keyword>
<keyword evidence="7 10" id="KW-1133">Transmembrane helix</keyword>